<feature type="transmembrane region" description="Helical" evidence="11">
    <location>
        <begin position="96"/>
        <end position="119"/>
    </location>
</feature>
<feature type="compositionally biased region" description="Polar residues" evidence="10">
    <location>
        <begin position="483"/>
        <end position="501"/>
    </location>
</feature>
<dbReference type="PANTHER" id="PTHR43562">
    <property type="entry name" value="NAPA-TYPE SODIUM/HYDROGEN ANTIPORTER"/>
    <property type="match status" value="1"/>
</dbReference>
<evidence type="ECO:0000256" key="1">
    <source>
        <dbReference type="ARBA" id="ARBA00004141"/>
    </source>
</evidence>
<feature type="transmembrane region" description="Helical" evidence="11">
    <location>
        <begin position="402"/>
        <end position="423"/>
    </location>
</feature>
<dbReference type="Proteomes" id="UP001148614">
    <property type="component" value="Unassembled WGS sequence"/>
</dbReference>
<feature type="transmembrane region" description="Helical" evidence="11">
    <location>
        <begin position="67"/>
        <end position="84"/>
    </location>
</feature>
<dbReference type="GO" id="GO:1902600">
    <property type="term" value="P:proton transmembrane transport"/>
    <property type="evidence" value="ECO:0007669"/>
    <property type="project" value="InterPro"/>
</dbReference>
<evidence type="ECO:0000256" key="3">
    <source>
        <dbReference type="ARBA" id="ARBA00022449"/>
    </source>
</evidence>
<evidence type="ECO:0000313" key="14">
    <source>
        <dbReference type="Proteomes" id="UP001148614"/>
    </source>
</evidence>
<dbReference type="GO" id="GO:0006814">
    <property type="term" value="P:sodium ion transport"/>
    <property type="evidence" value="ECO:0007669"/>
    <property type="project" value="UniProtKB-KW"/>
</dbReference>
<feature type="transmembrane region" description="Helical" evidence="11">
    <location>
        <begin position="285"/>
        <end position="304"/>
    </location>
</feature>
<dbReference type="Gene3D" id="1.20.1530.20">
    <property type="match status" value="2"/>
</dbReference>
<gene>
    <name evidence="13" type="ORF">NPX13_g4878</name>
</gene>
<dbReference type="Pfam" id="PF00999">
    <property type="entry name" value="Na_H_Exchanger"/>
    <property type="match status" value="1"/>
</dbReference>
<feature type="region of interest" description="Disordered" evidence="10">
    <location>
        <begin position="310"/>
        <end position="353"/>
    </location>
</feature>
<feature type="transmembrane region" description="Helical" evidence="11">
    <location>
        <begin position="168"/>
        <end position="188"/>
    </location>
</feature>
<keyword evidence="9" id="KW-0739">Sodium transport</keyword>
<dbReference type="PANTHER" id="PTHR43562:SF3">
    <property type="entry name" value="SODIUM ION_PROTON EXCHANGER (EUROFUNG)"/>
    <property type="match status" value="1"/>
</dbReference>
<dbReference type="InterPro" id="IPR006153">
    <property type="entry name" value="Cation/H_exchanger_TM"/>
</dbReference>
<dbReference type="GO" id="GO:0015297">
    <property type="term" value="F:antiporter activity"/>
    <property type="evidence" value="ECO:0007669"/>
    <property type="project" value="UniProtKB-KW"/>
</dbReference>
<dbReference type="GO" id="GO:0016020">
    <property type="term" value="C:membrane"/>
    <property type="evidence" value="ECO:0007669"/>
    <property type="project" value="UniProtKB-SubCell"/>
</dbReference>
<feature type="transmembrane region" description="Helical" evidence="11">
    <location>
        <begin position="131"/>
        <end position="156"/>
    </location>
</feature>
<evidence type="ECO:0000256" key="11">
    <source>
        <dbReference type="SAM" id="Phobius"/>
    </source>
</evidence>
<feature type="region of interest" description="Disordered" evidence="10">
    <location>
        <begin position="465"/>
        <end position="501"/>
    </location>
</feature>
<proteinExistence type="predicted"/>
<evidence type="ECO:0000256" key="4">
    <source>
        <dbReference type="ARBA" id="ARBA00022692"/>
    </source>
</evidence>
<keyword evidence="7" id="KW-0406">Ion transport</keyword>
<keyword evidence="5 11" id="KW-1133">Transmembrane helix</keyword>
<sequence length="603" mass="63865">MAEPSYLSYHEPSLVELLISSTFLLALNTINSVLDRTLACGLVGQVLLGTAWGQPGARWISLDFQRVVTTLGYIGLILVVYAGGLETDLTALRKNLFLSIAVAITGVVVPIGLSFAIFASSGSFLGTASGGALLLPAFAAGAALCSTSLGTTFSVLQASGLSRTRLGAVLASAALLDDVVGLVMVRIITSLGQAGNSGIQPETIVRPVLVSVAFAVIVPLVCRYALKPARGVVDRVVGSQGINDKEEKQGDASKRARVRAWAYSPEAAFIFQTAFLILLVVAADYAGTSVLLAAYLAGAVVSWWDGQKSEPEQQPHVVGSRPTETPSPTGQQMLEGREPDRNNGETPADIASRDTPTVEHMAARVFDRYYAQALNRVLKPFFFASIGFSIPISKLFTGQIVWRGIIYTILMLIGKLVCGLWLVRLPMSVSDTSHSMITLVLSKYNLIVSKIRRWGFASGAKSKAIQEPQTNNSPSAGAAKVQVASSPQPNDVTPSSSPNSALVTPPKPISLYPAAVMGCAMVARGEIGFLISSMAESQGVFRQADEDPSEASEFFLIVTWAIFLCTIIGPVCTGLLVSRIKKLEKASGPSRGGGRNVLGVWGF</sequence>
<keyword evidence="6" id="KW-0915">Sodium</keyword>
<evidence type="ECO:0000313" key="13">
    <source>
        <dbReference type="EMBL" id="KAJ3572939.1"/>
    </source>
</evidence>
<organism evidence="13 14">
    <name type="scientific">Xylaria arbuscula</name>
    <dbReference type="NCBI Taxonomy" id="114810"/>
    <lineage>
        <taxon>Eukaryota</taxon>
        <taxon>Fungi</taxon>
        <taxon>Dikarya</taxon>
        <taxon>Ascomycota</taxon>
        <taxon>Pezizomycotina</taxon>
        <taxon>Sordariomycetes</taxon>
        <taxon>Xylariomycetidae</taxon>
        <taxon>Xylariales</taxon>
        <taxon>Xylariaceae</taxon>
        <taxon>Xylaria</taxon>
    </lineage>
</organism>
<evidence type="ECO:0000259" key="12">
    <source>
        <dbReference type="Pfam" id="PF00999"/>
    </source>
</evidence>
<comment type="subcellular location">
    <subcellularLocation>
        <location evidence="1">Membrane</location>
        <topology evidence="1">Multi-pass membrane protein</topology>
    </subcellularLocation>
</comment>
<keyword evidence="3" id="KW-0050">Antiport</keyword>
<dbReference type="AlphaFoldDB" id="A0A9W8NFH4"/>
<evidence type="ECO:0000256" key="7">
    <source>
        <dbReference type="ARBA" id="ARBA00023065"/>
    </source>
</evidence>
<evidence type="ECO:0000256" key="5">
    <source>
        <dbReference type="ARBA" id="ARBA00022989"/>
    </source>
</evidence>
<accession>A0A9W8NFH4</accession>
<keyword evidence="8 11" id="KW-0472">Membrane</keyword>
<keyword evidence="14" id="KW-1185">Reference proteome</keyword>
<keyword evidence="2" id="KW-0813">Transport</keyword>
<reference evidence="13" key="1">
    <citation type="submission" date="2022-07" db="EMBL/GenBank/DDBJ databases">
        <title>Genome Sequence of Xylaria arbuscula.</title>
        <authorList>
            <person name="Buettner E."/>
        </authorList>
    </citation>
    <scope>NUCLEOTIDE SEQUENCE</scope>
    <source>
        <strain evidence="13">VT107</strain>
    </source>
</reference>
<name>A0A9W8NFH4_9PEZI</name>
<feature type="transmembrane region" description="Helical" evidence="11">
    <location>
        <begin position="554"/>
        <end position="577"/>
    </location>
</feature>
<feature type="compositionally biased region" description="Polar residues" evidence="10">
    <location>
        <begin position="322"/>
        <end position="332"/>
    </location>
</feature>
<evidence type="ECO:0000256" key="9">
    <source>
        <dbReference type="ARBA" id="ARBA00023201"/>
    </source>
</evidence>
<evidence type="ECO:0000256" key="8">
    <source>
        <dbReference type="ARBA" id="ARBA00023136"/>
    </source>
</evidence>
<dbReference type="EMBL" id="JANPWZ010000724">
    <property type="protein sequence ID" value="KAJ3572939.1"/>
    <property type="molecule type" value="Genomic_DNA"/>
</dbReference>
<evidence type="ECO:0000256" key="2">
    <source>
        <dbReference type="ARBA" id="ARBA00022448"/>
    </source>
</evidence>
<keyword evidence="4 11" id="KW-0812">Transmembrane</keyword>
<feature type="transmembrane region" description="Helical" evidence="11">
    <location>
        <begin position="260"/>
        <end position="279"/>
    </location>
</feature>
<feature type="transmembrane region" description="Helical" evidence="11">
    <location>
        <begin position="208"/>
        <end position="226"/>
    </location>
</feature>
<dbReference type="VEuPathDB" id="FungiDB:F4678DRAFT_439193"/>
<dbReference type="InterPro" id="IPR038770">
    <property type="entry name" value="Na+/solute_symporter_sf"/>
</dbReference>
<feature type="domain" description="Cation/H+ exchanger transmembrane" evidence="12">
    <location>
        <begin position="40"/>
        <end position="307"/>
    </location>
</feature>
<protein>
    <recommendedName>
        <fullName evidence="12">Cation/H+ exchanger transmembrane domain-containing protein</fullName>
    </recommendedName>
</protein>
<evidence type="ECO:0000256" key="10">
    <source>
        <dbReference type="SAM" id="MobiDB-lite"/>
    </source>
</evidence>
<evidence type="ECO:0000256" key="6">
    <source>
        <dbReference type="ARBA" id="ARBA00023053"/>
    </source>
</evidence>
<comment type="caution">
    <text evidence="13">The sequence shown here is derived from an EMBL/GenBank/DDBJ whole genome shotgun (WGS) entry which is preliminary data.</text>
</comment>